<evidence type="ECO:0000313" key="2">
    <source>
        <dbReference type="Proteomes" id="UP001153332"/>
    </source>
</evidence>
<reference evidence="1" key="1">
    <citation type="submission" date="2022-12" db="EMBL/GenBank/DDBJ databases">
        <title>Genome Sequence of Lasiodiplodia mahajangana.</title>
        <authorList>
            <person name="Buettner E."/>
        </authorList>
    </citation>
    <scope>NUCLEOTIDE SEQUENCE</scope>
    <source>
        <strain evidence="1">VT137</strain>
    </source>
</reference>
<keyword evidence="2" id="KW-1185">Reference proteome</keyword>
<organism evidence="1 2">
    <name type="scientific">Lasiodiplodia mahajangana</name>
    <dbReference type="NCBI Taxonomy" id="1108764"/>
    <lineage>
        <taxon>Eukaryota</taxon>
        <taxon>Fungi</taxon>
        <taxon>Dikarya</taxon>
        <taxon>Ascomycota</taxon>
        <taxon>Pezizomycotina</taxon>
        <taxon>Dothideomycetes</taxon>
        <taxon>Dothideomycetes incertae sedis</taxon>
        <taxon>Botryosphaeriales</taxon>
        <taxon>Botryosphaeriaceae</taxon>
        <taxon>Lasiodiplodia</taxon>
    </lineage>
</organism>
<comment type="caution">
    <text evidence="1">The sequence shown here is derived from an EMBL/GenBank/DDBJ whole genome shotgun (WGS) entry which is preliminary data.</text>
</comment>
<gene>
    <name evidence="1" type="ORF">O1611_g7452</name>
</gene>
<evidence type="ECO:0000313" key="1">
    <source>
        <dbReference type="EMBL" id="KAJ8126187.1"/>
    </source>
</evidence>
<sequence>MNRTEQLRNVFAPGLRPAQPEGVTGPSYSVKNLYNHASSRGSEAFQWSEFEDVAAEERRVKDLTKAFAIIHKFSPTEKDGVKTWVTHSIEVQSPKLKQALDRIFADYTSWYSDTSPYVAYPPFKPYVHRWDRILESTEPIEGKPDDALCILRRELEPLLKLQLSAMKKVKTSGVISFDMLWLIFAPDTLVASQENGNTCIYRLLSAKLVPRSWSKPEHWLLEQAQMEWNGSCCGIKSVEMRINKSREDQRPRPGSWTKVRIPSRHAR</sequence>
<accession>A0ACC2JFB0</accession>
<protein>
    <submittedName>
        <fullName evidence="1">Uncharacterized protein</fullName>
    </submittedName>
</protein>
<name>A0ACC2JFB0_9PEZI</name>
<dbReference type="Proteomes" id="UP001153332">
    <property type="component" value="Unassembled WGS sequence"/>
</dbReference>
<proteinExistence type="predicted"/>
<dbReference type="EMBL" id="JAPUUL010001980">
    <property type="protein sequence ID" value="KAJ8126187.1"/>
    <property type="molecule type" value="Genomic_DNA"/>
</dbReference>